<dbReference type="Pfam" id="PF07702">
    <property type="entry name" value="UTRA"/>
    <property type="match status" value="1"/>
</dbReference>
<dbReference type="SMART" id="SM00345">
    <property type="entry name" value="HTH_GNTR"/>
    <property type="match status" value="1"/>
</dbReference>
<keyword evidence="2" id="KW-0238">DNA-binding</keyword>
<dbReference type="SUPFAM" id="SSF64288">
    <property type="entry name" value="Chorismate lyase-like"/>
    <property type="match status" value="1"/>
</dbReference>
<dbReference type="SMART" id="SM00866">
    <property type="entry name" value="UTRA"/>
    <property type="match status" value="1"/>
</dbReference>
<proteinExistence type="predicted"/>
<dbReference type="PANTHER" id="PTHR44846:SF1">
    <property type="entry name" value="MANNOSYL-D-GLYCERATE TRANSPORT_METABOLISM SYSTEM REPRESSOR MNGR-RELATED"/>
    <property type="match status" value="1"/>
</dbReference>
<protein>
    <submittedName>
        <fullName evidence="5">GntR family transcriptional regulator</fullName>
    </submittedName>
</protein>
<dbReference type="RefSeq" id="WP_344733971.1">
    <property type="nucleotide sequence ID" value="NZ_BAAAZH010000020.1"/>
</dbReference>
<dbReference type="Gene3D" id="1.10.10.10">
    <property type="entry name" value="Winged helix-like DNA-binding domain superfamily/Winged helix DNA-binding domain"/>
    <property type="match status" value="1"/>
</dbReference>
<accession>A0ABP7XLX5</accession>
<dbReference type="Gene3D" id="3.40.1410.10">
    <property type="entry name" value="Chorismate lyase-like"/>
    <property type="match status" value="1"/>
</dbReference>
<dbReference type="PRINTS" id="PR00035">
    <property type="entry name" value="HTHGNTR"/>
</dbReference>
<dbReference type="SUPFAM" id="SSF46785">
    <property type="entry name" value="Winged helix' DNA-binding domain"/>
    <property type="match status" value="1"/>
</dbReference>
<dbReference type="InterPro" id="IPR036390">
    <property type="entry name" value="WH_DNA-bd_sf"/>
</dbReference>
<name>A0ABP7XLX5_9ACTN</name>
<comment type="caution">
    <text evidence="5">The sequence shown here is derived from an EMBL/GenBank/DDBJ whole genome shotgun (WGS) entry which is preliminary data.</text>
</comment>
<evidence type="ECO:0000256" key="3">
    <source>
        <dbReference type="ARBA" id="ARBA00023163"/>
    </source>
</evidence>
<evidence type="ECO:0000313" key="6">
    <source>
        <dbReference type="Proteomes" id="UP001501495"/>
    </source>
</evidence>
<keyword evidence="1" id="KW-0805">Transcription regulation</keyword>
<evidence type="ECO:0000256" key="2">
    <source>
        <dbReference type="ARBA" id="ARBA00023125"/>
    </source>
</evidence>
<dbReference type="CDD" id="cd07377">
    <property type="entry name" value="WHTH_GntR"/>
    <property type="match status" value="1"/>
</dbReference>
<dbReference type="PROSITE" id="PS50949">
    <property type="entry name" value="HTH_GNTR"/>
    <property type="match status" value="1"/>
</dbReference>
<dbReference type="InterPro" id="IPR028978">
    <property type="entry name" value="Chorismate_lyase_/UTRA_dom_sf"/>
</dbReference>
<evidence type="ECO:0000259" key="4">
    <source>
        <dbReference type="PROSITE" id="PS50949"/>
    </source>
</evidence>
<evidence type="ECO:0000313" key="5">
    <source>
        <dbReference type="EMBL" id="GAA4121807.1"/>
    </source>
</evidence>
<dbReference type="InterPro" id="IPR036388">
    <property type="entry name" value="WH-like_DNA-bd_sf"/>
</dbReference>
<keyword evidence="6" id="KW-1185">Reference proteome</keyword>
<dbReference type="PANTHER" id="PTHR44846">
    <property type="entry name" value="MANNOSYL-D-GLYCERATE TRANSPORT/METABOLISM SYSTEM REPRESSOR MNGR-RELATED"/>
    <property type="match status" value="1"/>
</dbReference>
<gene>
    <name evidence="5" type="ORF">GCM10022215_27050</name>
</gene>
<sequence length="252" mass="28143">MSINRRSPMPLWAQVRDDISRRIRRGEFDELFPSEHELVESYGVSRHTVREALRGLRDEGLIEAGRGRPSRVADHAINQAQGTLYSLFVSVEGSGHRQRSIVRALDARADGVVAARLGLEESTPLVYLERVRLSDGEPLAFDRVWLPAQIAAPLLEADFSDTSLYAQLEQRCGVSLTGGREQIRAVVASAAERRLLALPEGVALFHLERVGELRGRPVEWRQTLVRGDRFAFATDLASPERTTLVPHRPLVP</sequence>
<dbReference type="Proteomes" id="UP001501495">
    <property type="component" value="Unassembled WGS sequence"/>
</dbReference>
<dbReference type="InterPro" id="IPR000524">
    <property type="entry name" value="Tscrpt_reg_HTH_GntR"/>
</dbReference>
<feature type="domain" description="HTH gntR-type" evidence="4">
    <location>
        <begin position="9"/>
        <end position="75"/>
    </location>
</feature>
<evidence type="ECO:0000256" key="1">
    <source>
        <dbReference type="ARBA" id="ARBA00023015"/>
    </source>
</evidence>
<dbReference type="Pfam" id="PF00392">
    <property type="entry name" value="GntR"/>
    <property type="match status" value="1"/>
</dbReference>
<keyword evidence="3" id="KW-0804">Transcription</keyword>
<reference evidence="6" key="1">
    <citation type="journal article" date="2019" name="Int. J. Syst. Evol. Microbiol.">
        <title>The Global Catalogue of Microorganisms (GCM) 10K type strain sequencing project: providing services to taxonomists for standard genome sequencing and annotation.</title>
        <authorList>
            <consortium name="The Broad Institute Genomics Platform"/>
            <consortium name="The Broad Institute Genome Sequencing Center for Infectious Disease"/>
            <person name="Wu L."/>
            <person name="Ma J."/>
        </authorList>
    </citation>
    <scope>NUCLEOTIDE SEQUENCE [LARGE SCALE GENOMIC DNA]</scope>
    <source>
        <strain evidence="6">JCM 16703</strain>
    </source>
</reference>
<dbReference type="InterPro" id="IPR050679">
    <property type="entry name" value="Bact_HTH_transcr_reg"/>
</dbReference>
<dbReference type="EMBL" id="BAAAZH010000020">
    <property type="protein sequence ID" value="GAA4121807.1"/>
    <property type="molecule type" value="Genomic_DNA"/>
</dbReference>
<dbReference type="InterPro" id="IPR011663">
    <property type="entry name" value="UTRA"/>
</dbReference>
<organism evidence="5 6">
    <name type="scientific">Nocardioides fonticola</name>
    <dbReference type="NCBI Taxonomy" id="450363"/>
    <lineage>
        <taxon>Bacteria</taxon>
        <taxon>Bacillati</taxon>
        <taxon>Actinomycetota</taxon>
        <taxon>Actinomycetes</taxon>
        <taxon>Propionibacteriales</taxon>
        <taxon>Nocardioidaceae</taxon>
        <taxon>Nocardioides</taxon>
    </lineage>
</organism>